<dbReference type="CDD" id="cd01428">
    <property type="entry name" value="ADK"/>
    <property type="match status" value="1"/>
</dbReference>
<evidence type="ECO:0000256" key="3">
    <source>
        <dbReference type="ARBA" id="ARBA00022777"/>
    </source>
</evidence>
<evidence type="ECO:0000256" key="2">
    <source>
        <dbReference type="ARBA" id="ARBA00022741"/>
    </source>
</evidence>
<keyword evidence="3 4" id="KW-0418">Kinase</keyword>
<proteinExistence type="inferred from homology"/>
<keyword evidence="1 4" id="KW-0808">Transferase</keyword>
<comment type="caution">
    <text evidence="5">The sequence shown here is derived from an EMBL/GenBank/DDBJ whole genome shotgun (WGS) entry which is preliminary data.</text>
</comment>
<name>A0A6V7HE25_9HYME</name>
<comment type="similarity">
    <text evidence="4">Belongs to the adenylate kinase family.</text>
</comment>
<dbReference type="GO" id="GO:0006139">
    <property type="term" value="P:nucleobase-containing compound metabolic process"/>
    <property type="evidence" value="ECO:0007669"/>
    <property type="project" value="InterPro"/>
</dbReference>
<evidence type="ECO:0000256" key="1">
    <source>
        <dbReference type="ARBA" id="ARBA00022679"/>
    </source>
</evidence>
<dbReference type="SUPFAM" id="SSF52540">
    <property type="entry name" value="P-loop containing nucleoside triphosphate hydrolases"/>
    <property type="match status" value="1"/>
</dbReference>
<dbReference type="Gene3D" id="3.40.50.300">
    <property type="entry name" value="P-loop containing nucleotide triphosphate hydrolases"/>
    <property type="match status" value="1"/>
</dbReference>
<dbReference type="InterPro" id="IPR027417">
    <property type="entry name" value="P-loop_NTPase"/>
</dbReference>
<evidence type="ECO:0000256" key="4">
    <source>
        <dbReference type="RuleBase" id="RU003330"/>
    </source>
</evidence>
<dbReference type="InterPro" id="IPR000850">
    <property type="entry name" value="Adenylat/UMP-CMP_kin"/>
</dbReference>
<dbReference type="OrthoDB" id="442176at2759"/>
<dbReference type="GO" id="GO:0019205">
    <property type="term" value="F:nucleobase-containing compound kinase activity"/>
    <property type="evidence" value="ECO:0007669"/>
    <property type="project" value="InterPro"/>
</dbReference>
<dbReference type="PRINTS" id="PR00094">
    <property type="entry name" value="ADENYLTKNASE"/>
</dbReference>
<sequence>MGNCIKPSDPLIASLPRGVNVDTKAIKESGLPIIFVIGGPGVGKRTLCAQVAKKYGFHDIISTDVIQHEMSKRTEKALVLARLISKGQLVPSNVEVELIAMKMLEHLNKKGFIVSGFPRQRSEGKLFDKEVRPPDLVLMLNVRNSVMSDRLMARSVKTTERFLTDFEYIKAQIKDFHKRNKLIVKYYGKLVVVIDAEPETMTVFEKACQVIDNVLVNFPGFETTATASTMAEMFE</sequence>
<organism evidence="5 6">
    <name type="scientific">Heterotrigona itama</name>
    <dbReference type="NCBI Taxonomy" id="395501"/>
    <lineage>
        <taxon>Eukaryota</taxon>
        <taxon>Metazoa</taxon>
        <taxon>Ecdysozoa</taxon>
        <taxon>Arthropoda</taxon>
        <taxon>Hexapoda</taxon>
        <taxon>Insecta</taxon>
        <taxon>Pterygota</taxon>
        <taxon>Neoptera</taxon>
        <taxon>Endopterygota</taxon>
        <taxon>Hymenoptera</taxon>
        <taxon>Apocrita</taxon>
        <taxon>Aculeata</taxon>
        <taxon>Apoidea</taxon>
        <taxon>Anthophila</taxon>
        <taxon>Apidae</taxon>
        <taxon>Heterotrigona</taxon>
    </lineage>
</organism>
<dbReference type="EMBL" id="CAJDYZ010010912">
    <property type="protein sequence ID" value="CAD1478637.1"/>
    <property type="molecule type" value="Genomic_DNA"/>
</dbReference>
<dbReference type="Proteomes" id="UP000752696">
    <property type="component" value="Unassembled WGS sequence"/>
</dbReference>
<dbReference type="Pfam" id="PF00406">
    <property type="entry name" value="ADK"/>
    <property type="match status" value="1"/>
</dbReference>
<accession>A0A6V7HE25</accession>
<reference evidence="5" key="1">
    <citation type="submission" date="2020-07" db="EMBL/GenBank/DDBJ databases">
        <authorList>
            <person name="Nazaruddin N."/>
        </authorList>
    </citation>
    <scope>NUCLEOTIDE SEQUENCE</scope>
</reference>
<dbReference type="GO" id="GO:0005524">
    <property type="term" value="F:ATP binding"/>
    <property type="evidence" value="ECO:0007669"/>
    <property type="project" value="InterPro"/>
</dbReference>
<keyword evidence="2" id="KW-0547">Nucleotide-binding</keyword>
<evidence type="ECO:0000313" key="5">
    <source>
        <dbReference type="EMBL" id="CAD1478637.1"/>
    </source>
</evidence>
<evidence type="ECO:0008006" key="7">
    <source>
        <dbReference type="Google" id="ProtNLM"/>
    </source>
</evidence>
<gene>
    <name evidence="5" type="ORF">MHI_LOCUS806994</name>
</gene>
<evidence type="ECO:0000313" key="6">
    <source>
        <dbReference type="Proteomes" id="UP000752696"/>
    </source>
</evidence>
<protein>
    <recommendedName>
        <fullName evidence="7">Adenylate kinase isoenzyme 5</fullName>
    </recommendedName>
</protein>
<keyword evidence="6" id="KW-1185">Reference proteome</keyword>
<dbReference type="AlphaFoldDB" id="A0A6V7HE25"/>
<dbReference type="PANTHER" id="PTHR23359">
    <property type="entry name" value="NUCLEOTIDE KINASE"/>
    <property type="match status" value="1"/>
</dbReference>